<dbReference type="PANTHER" id="PTHR11560">
    <property type="entry name" value="39S RIBOSOMAL PROTEIN L10, MITOCHONDRIAL"/>
    <property type="match status" value="1"/>
</dbReference>
<dbReference type="HAMAP" id="MF_00362">
    <property type="entry name" value="Ribosomal_uL10"/>
    <property type="match status" value="1"/>
</dbReference>
<proteinExistence type="inferred from homology"/>
<evidence type="ECO:0000313" key="8">
    <source>
        <dbReference type="Proteomes" id="UP001139461"/>
    </source>
</evidence>
<dbReference type="GO" id="GO:1990904">
    <property type="term" value="C:ribonucleoprotein complex"/>
    <property type="evidence" value="ECO:0007669"/>
    <property type="project" value="UniProtKB-KW"/>
</dbReference>
<keyword evidence="4 6" id="KW-0687">Ribonucleoprotein</keyword>
<dbReference type="AlphaFoldDB" id="A0A9X1U2X4"/>
<dbReference type="CDD" id="cd05797">
    <property type="entry name" value="Ribosomal_L10"/>
    <property type="match status" value="1"/>
</dbReference>
<comment type="caution">
    <text evidence="7">The sequence shown here is derived from an EMBL/GenBank/DDBJ whole genome shotgun (WGS) entry which is preliminary data.</text>
</comment>
<dbReference type="RefSeq" id="WP_237604112.1">
    <property type="nucleotide sequence ID" value="NZ_JAIRBA010000041.1"/>
</dbReference>
<evidence type="ECO:0000256" key="1">
    <source>
        <dbReference type="ARBA" id="ARBA00002633"/>
    </source>
</evidence>
<comment type="function">
    <text evidence="1 6">Forms part of the ribosomal stalk, playing a central role in the interaction of the ribosome with GTP-bound translation factors.</text>
</comment>
<dbReference type="InterPro" id="IPR001790">
    <property type="entry name" value="Ribosomal_uL10"/>
</dbReference>
<dbReference type="SUPFAM" id="SSF160369">
    <property type="entry name" value="Ribosomal protein L10-like"/>
    <property type="match status" value="1"/>
</dbReference>
<dbReference type="GO" id="GO:0005840">
    <property type="term" value="C:ribosome"/>
    <property type="evidence" value="ECO:0007669"/>
    <property type="project" value="UniProtKB-KW"/>
</dbReference>
<name>A0A9X1U2X4_9FLAO</name>
<sequence>MTREEKSQVIDTLTAQLSDSANIYLADISGLNAGHTTNLRRACFKAGVQLAVVKNTLLKKAMESSDKDFGELTEILKGNTSLMFSETGNAPAKVIKEFRKKSDKPLLKGAYIQESIYVGDDQLDSLVELKSKDELVGEIIGLLQSPAKNVISALKSGGSTIAGIVKTLSEKEG</sequence>
<dbReference type="EMBL" id="JAIRBA010000041">
    <property type="protein sequence ID" value="MCG2420335.1"/>
    <property type="molecule type" value="Genomic_DNA"/>
</dbReference>
<dbReference type="InterPro" id="IPR043141">
    <property type="entry name" value="Ribosomal_uL10-like_sf"/>
</dbReference>
<evidence type="ECO:0000256" key="3">
    <source>
        <dbReference type="ARBA" id="ARBA00022980"/>
    </source>
</evidence>
<dbReference type="InterPro" id="IPR047865">
    <property type="entry name" value="Ribosomal_uL10_bac_type"/>
</dbReference>
<accession>A0A9X1U2X4</accession>
<gene>
    <name evidence="6 7" type="primary">rplJ</name>
    <name evidence="7" type="ORF">K8089_15020</name>
</gene>
<keyword evidence="8" id="KW-1185">Reference proteome</keyword>
<dbReference type="NCBIfam" id="NF000955">
    <property type="entry name" value="PRK00099.1-1"/>
    <property type="match status" value="1"/>
</dbReference>
<comment type="subunit">
    <text evidence="6">Part of the ribosomal stalk of the 50S ribosomal subunit. The N-terminus interacts with L11 and the large rRNA to form the base of the stalk. The C-terminus forms an elongated spine to which L12 dimers bind in a sequential fashion forming a multimeric L10(L12)X complex.</text>
</comment>
<dbReference type="GO" id="GO:0006412">
    <property type="term" value="P:translation"/>
    <property type="evidence" value="ECO:0007669"/>
    <property type="project" value="UniProtKB-UniRule"/>
</dbReference>
<dbReference type="InterPro" id="IPR022973">
    <property type="entry name" value="Ribosomal_uL10_bac"/>
</dbReference>
<dbReference type="GO" id="GO:0070180">
    <property type="term" value="F:large ribosomal subunit rRNA binding"/>
    <property type="evidence" value="ECO:0007669"/>
    <property type="project" value="UniProtKB-UniRule"/>
</dbReference>
<protein>
    <recommendedName>
        <fullName evidence="5 6">Large ribosomal subunit protein uL10</fullName>
    </recommendedName>
</protein>
<dbReference type="Pfam" id="PF00466">
    <property type="entry name" value="Ribosomal_L10"/>
    <property type="match status" value="1"/>
</dbReference>
<reference evidence="7" key="1">
    <citation type="submission" date="2021-09" db="EMBL/GenBank/DDBJ databases">
        <title>Genome of Aequorivita sp. strain F47161.</title>
        <authorList>
            <person name="Wang Y."/>
        </authorList>
    </citation>
    <scope>NUCLEOTIDE SEQUENCE</scope>
    <source>
        <strain evidence="7">F47161</strain>
    </source>
</reference>
<evidence type="ECO:0000256" key="6">
    <source>
        <dbReference type="HAMAP-Rule" id="MF_00362"/>
    </source>
</evidence>
<comment type="similarity">
    <text evidence="2 6">Belongs to the universal ribosomal protein uL10 family.</text>
</comment>
<organism evidence="7 8">
    <name type="scientific">Aequorivita vitellina</name>
    <dbReference type="NCBI Taxonomy" id="2874475"/>
    <lineage>
        <taxon>Bacteria</taxon>
        <taxon>Pseudomonadati</taxon>
        <taxon>Bacteroidota</taxon>
        <taxon>Flavobacteriia</taxon>
        <taxon>Flavobacteriales</taxon>
        <taxon>Flavobacteriaceae</taxon>
        <taxon>Aequorivita</taxon>
    </lineage>
</organism>
<evidence type="ECO:0000256" key="4">
    <source>
        <dbReference type="ARBA" id="ARBA00023274"/>
    </source>
</evidence>
<evidence type="ECO:0000313" key="7">
    <source>
        <dbReference type="EMBL" id="MCG2420335.1"/>
    </source>
</evidence>
<evidence type="ECO:0000256" key="2">
    <source>
        <dbReference type="ARBA" id="ARBA00008889"/>
    </source>
</evidence>
<keyword evidence="3 6" id="KW-0689">Ribosomal protein</keyword>
<dbReference type="Gene3D" id="3.30.70.1730">
    <property type="match status" value="1"/>
</dbReference>
<keyword evidence="6" id="KW-0694">RNA-binding</keyword>
<evidence type="ECO:0000256" key="5">
    <source>
        <dbReference type="ARBA" id="ARBA00035202"/>
    </source>
</evidence>
<keyword evidence="6" id="KW-0699">rRNA-binding</keyword>
<dbReference type="Proteomes" id="UP001139461">
    <property type="component" value="Unassembled WGS sequence"/>
</dbReference>